<reference evidence="6" key="1">
    <citation type="submission" date="2018-05" db="EMBL/GenBank/DDBJ databases">
        <authorList>
            <person name="Lanie J.A."/>
            <person name="Ng W.-L."/>
            <person name="Kazmierczak K.M."/>
            <person name="Andrzejewski T.M."/>
            <person name="Davidsen T.M."/>
            <person name="Wayne K.J."/>
            <person name="Tettelin H."/>
            <person name="Glass J.I."/>
            <person name="Rusch D."/>
            <person name="Podicherti R."/>
            <person name="Tsui H.-C.T."/>
            <person name="Winkler M.E."/>
        </authorList>
    </citation>
    <scope>NUCLEOTIDE SEQUENCE</scope>
</reference>
<dbReference type="Gene3D" id="3.90.76.10">
    <property type="entry name" value="Dipeptide-binding Protein, Domain 1"/>
    <property type="match status" value="1"/>
</dbReference>
<evidence type="ECO:0000313" key="6">
    <source>
        <dbReference type="EMBL" id="SVD25525.1"/>
    </source>
</evidence>
<dbReference type="GO" id="GO:0030313">
    <property type="term" value="C:cell envelope"/>
    <property type="evidence" value="ECO:0007669"/>
    <property type="project" value="UniProtKB-SubCell"/>
</dbReference>
<dbReference type="SUPFAM" id="SSF53850">
    <property type="entry name" value="Periplasmic binding protein-like II"/>
    <property type="match status" value="1"/>
</dbReference>
<proteinExistence type="inferred from homology"/>
<dbReference type="InterPro" id="IPR039424">
    <property type="entry name" value="SBP_5"/>
</dbReference>
<keyword evidence="3" id="KW-0813">Transport</keyword>
<organism evidence="6">
    <name type="scientific">marine metagenome</name>
    <dbReference type="NCBI Taxonomy" id="408172"/>
    <lineage>
        <taxon>unclassified sequences</taxon>
        <taxon>metagenomes</taxon>
        <taxon>ecological metagenomes</taxon>
    </lineage>
</organism>
<accession>A0A382TUY8</accession>
<dbReference type="InterPro" id="IPR000914">
    <property type="entry name" value="SBP_5_dom"/>
</dbReference>
<gene>
    <name evidence="6" type="ORF">METZ01_LOCUS378379</name>
</gene>
<evidence type="ECO:0000256" key="1">
    <source>
        <dbReference type="ARBA" id="ARBA00004196"/>
    </source>
</evidence>
<evidence type="ECO:0000256" key="3">
    <source>
        <dbReference type="ARBA" id="ARBA00022448"/>
    </source>
</evidence>
<comment type="subcellular location">
    <subcellularLocation>
        <location evidence="1">Cell envelope</location>
    </subcellularLocation>
</comment>
<sequence>MPGSTKKILFKGLCLLGALLVAIYTVTVVAFQGHTAPQPVVNSVGVTLPPDAAALEHQSLAVFELDNRYMDRAVSSYQKVFGFAIVNEPLTRVDRNFNLLPAAATHWEVLDDKLTWVFHLQKDLIFQDGRPVTAYDYESTMHRHADPKTGFDYEWYYRPIKNWGEVIA</sequence>
<evidence type="ECO:0000256" key="2">
    <source>
        <dbReference type="ARBA" id="ARBA00005695"/>
    </source>
</evidence>
<dbReference type="PANTHER" id="PTHR30290:SF10">
    <property type="entry name" value="PERIPLASMIC OLIGOPEPTIDE-BINDING PROTEIN-RELATED"/>
    <property type="match status" value="1"/>
</dbReference>
<feature type="non-terminal residue" evidence="6">
    <location>
        <position position="168"/>
    </location>
</feature>
<name>A0A382TUY8_9ZZZZ</name>
<evidence type="ECO:0000259" key="5">
    <source>
        <dbReference type="Pfam" id="PF00496"/>
    </source>
</evidence>
<dbReference type="Pfam" id="PF00496">
    <property type="entry name" value="SBP_bac_5"/>
    <property type="match status" value="1"/>
</dbReference>
<dbReference type="GO" id="GO:0015833">
    <property type="term" value="P:peptide transport"/>
    <property type="evidence" value="ECO:0007669"/>
    <property type="project" value="TreeGrafter"/>
</dbReference>
<dbReference type="GO" id="GO:1904680">
    <property type="term" value="F:peptide transmembrane transporter activity"/>
    <property type="evidence" value="ECO:0007669"/>
    <property type="project" value="TreeGrafter"/>
</dbReference>
<protein>
    <recommendedName>
        <fullName evidence="5">Solute-binding protein family 5 domain-containing protein</fullName>
    </recommendedName>
</protein>
<dbReference type="PANTHER" id="PTHR30290">
    <property type="entry name" value="PERIPLASMIC BINDING COMPONENT OF ABC TRANSPORTER"/>
    <property type="match status" value="1"/>
</dbReference>
<dbReference type="EMBL" id="UINC01139151">
    <property type="protein sequence ID" value="SVD25525.1"/>
    <property type="molecule type" value="Genomic_DNA"/>
</dbReference>
<evidence type="ECO:0000256" key="4">
    <source>
        <dbReference type="ARBA" id="ARBA00022729"/>
    </source>
</evidence>
<dbReference type="AlphaFoldDB" id="A0A382TUY8"/>
<keyword evidence="4" id="KW-0732">Signal</keyword>
<comment type="similarity">
    <text evidence="2">Belongs to the bacterial solute-binding protein 5 family.</text>
</comment>
<feature type="domain" description="Solute-binding protein family 5" evidence="5">
    <location>
        <begin position="100"/>
        <end position="157"/>
    </location>
</feature>